<protein>
    <submittedName>
        <fullName evidence="1">Uncharacterized protein</fullName>
    </submittedName>
</protein>
<gene>
    <name evidence="1" type="ORF">CSA56_17525</name>
</gene>
<dbReference type="Proteomes" id="UP000230821">
    <property type="component" value="Unassembled WGS sequence"/>
</dbReference>
<accession>A0A2G6K7Q8</accession>
<dbReference type="EMBL" id="PDSK01000132">
    <property type="protein sequence ID" value="PIE31697.1"/>
    <property type="molecule type" value="Genomic_DNA"/>
</dbReference>
<reference evidence="1 2" key="1">
    <citation type="submission" date="2017-10" db="EMBL/GenBank/DDBJ databases">
        <title>Novel microbial diversity and functional potential in the marine mammal oral microbiome.</title>
        <authorList>
            <person name="Dudek N.K."/>
            <person name="Sun C.L."/>
            <person name="Burstein D."/>
            <person name="Kantor R.S."/>
            <person name="Aliaga Goltsman D.S."/>
            <person name="Bik E.M."/>
            <person name="Thomas B.C."/>
            <person name="Banfield J.F."/>
            <person name="Relman D.A."/>
        </authorList>
    </citation>
    <scope>NUCLEOTIDE SEQUENCE [LARGE SCALE GENOMIC DNA]</scope>
    <source>
        <strain evidence="1">DOLJORAL78_47_16</strain>
    </source>
</reference>
<name>A0A2G6K7Q8_9BACT</name>
<evidence type="ECO:0000313" key="1">
    <source>
        <dbReference type="EMBL" id="PIE31697.1"/>
    </source>
</evidence>
<evidence type="ECO:0000313" key="2">
    <source>
        <dbReference type="Proteomes" id="UP000230821"/>
    </source>
</evidence>
<dbReference type="AlphaFoldDB" id="A0A2G6K7Q8"/>
<organism evidence="1 2">
    <name type="scientific">candidate division KSB3 bacterium</name>
    <dbReference type="NCBI Taxonomy" id="2044937"/>
    <lineage>
        <taxon>Bacteria</taxon>
        <taxon>candidate division KSB3</taxon>
    </lineage>
</organism>
<sequence length="150" mass="17329">MAGESKQVMKNITRVNDPKKHVDGYYVRICWKGQKYSKLFSLKQYDREEEALHAAILWRNERELALGKPRTERNVMGITRPTNTGVKGIRRVMVQDRKKGKPVGRVKPKLIVTTLDEKGKQCRTSVSIERHGADKALELARQIHKARNYC</sequence>
<comment type="caution">
    <text evidence="1">The sequence shown here is derived from an EMBL/GenBank/DDBJ whole genome shotgun (WGS) entry which is preliminary data.</text>
</comment>
<proteinExistence type="predicted"/>